<evidence type="ECO:0000313" key="4">
    <source>
        <dbReference type="Proteomes" id="UP000076532"/>
    </source>
</evidence>
<sequence>MPTLLRLAVCLFPAVTALDYQGPMEMLGFLSPQNLEKSVGEFPTEPSYSIEADYLSHTMDPVAPMSGPHVVPTGSYSTTEKQYDIILVPGGPGARPDAVPRELLAFIKRQAPGLKYILSVCTGSWILAGAGVLDGKRATSNKSVFKELKEATAHLQITWVPKARWVVDDNNKLWTSSGVTAGQDMANAFLGHLVGKEHAEIIRNIVELSVKQIDNDEFAEHYGLVA</sequence>
<dbReference type="SUPFAM" id="SSF52317">
    <property type="entry name" value="Class I glutamine amidotransferase-like"/>
    <property type="match status" value="1"/>
</dbReference>
<protein>
    <submittedName>
        <fullName evidence="3">Class I glutamine amidotransferase-like protein</fullName>
    </submittedName>
</protein>
<dbReference type="PANTHER" id="PTHR43130:SF15">
    <property type="entry name" value="THIJ_PFPI FAMILY PROTEIN (AFU_ORTHOLOGUE AFUA_5G14240)"/>
    <property type="match status" value="1"/>
</dbReference>
<organism evidence="3 4">
    <name type="scientific">Athelia psychrophila</name>
    <dbReference type="NCBI Taxonomy" id="1759441"/>
    <lineage>
        <taxon>Eukaryota</taxon>
        <taxon>Fungi</taxon>
        <taxon>Dikarya</taxon>
        <taxon>Basidiomycota</taxon>
        <taxon>Agaricomycotina</taxon>
        <taxon>Agaricomycetes</taxon>
        <taxon>Agaricomycetidae</taxon>
        <taxon>Atheliales</taxon>
        <taxon>Atheliaceae</taxon>
        <taxon>Athelia</taxon>
    </lineage>
</organism>
<evidence type="ECO:0000259" key="2">
    <source>
        <dbReference type="Pfam" id="PF01965"/>
    </source>
</evidence>
<feature type="domain" description="DJ-1/PfpI" evidence="2">
    <location>
        <begin position="49"/>
        <end position="190"/>
    </location>
</feature>
<dbReference type="Pfam" id="PF01965">
    <property type="entry name" value="DJ-1_PfpI"/>
    <property type="match status" value="1"/>
</dbReference>
<reference evidence="3 4" key="1">
    <citation type="journal article" date="2016" name="Mol. Biol. Evol.">
        <title>Comparative Genomics of Early-Diverging Mushroom-Forming Fungi Provides Insights into the Origins of Lignocellulose Decay Capabilities.</title>
        <authorList>
            <person name="Nagy L.G."/>
            <person name="Riley R."/>
            <person name="Tritt A."/>
            <person name="Adam C."/>
            <person name="Daum C."/>
            <person name="Floudas D."/>
            <person name="Sun H."/>
            <person name="Yadav J.S."/>
            <person name="Pangilinan J."/>
            <person name="Larsson K.H."/>
            <person name="Matsuura K."/>
            <person name="Barry K."/>
            <person name="Labutti K."/>
            <person name="Kuo R."/>
            <person name="Ohm R.A."/>
            <person name="Bhattacharya S.S."/>
            <person name="Shirouzu T."/>
            <person name="Yoshinaga Y."/>
            <person name="Martin F.M."/>
            <person name="Grigoriev I.V."/>
            <person name="Hibbett D.S."/>
        </authorList>
    </citation>
    <scope>NUCLEOTIDE SEQUENCE [LARGE SCALE GENOMIC DNA]</scope>
    <source>
        <strain evidence="3 4">CBS 109695</strain>
    </source>
</reference>
<dbReference type="InterPro" id="IPR002818">
    <property type="entry name" value="DJ-1/PfpI"/>
</dbReference>
<dbReference type="InterPro" id="IPR029062">
    <property type="entry name" value="Class_I_gatase-like"/>
</dbReference>
<keyword evidence="4" id="KW-1185">Reference proteome</keyword>
<feature type="signal peptide" evidence="1">
    <location>
        <begin position="1"/>
        <end position="17"/>
    </location>
</feature>
<gene>
    <name evidence="3" type="ORF">FIBSPDRAFT_859651</name>
</gene>
<dbReference type="PANTHER" id="PTHR43130">
    <property type="entry name" value="ARAC-FAMILY TRANSCRIPTIONAL REGULATOR"/>
    <property type="match status" value="1"/>
</dbReference>
<keyword evidence="1" id="KW-0732">Signal</keyword>
<dbReference type="STRING" id="436010.A0A166KXA0"/>
<dbReference type="InterPro" id="IPR052158">
    <property type="entry name" value="INH-QAR"/>
</dbReference>
<evidence type="ECO:0000313" key="3">
    <source>
        <dbReference type="EMBL" id="KZP22349.1"/>
    </source>
</evidence>
<feature type="chain" id="PRO_5007876605" evidence="1">
    <location>
        <begin position="18"/>
        <end position="226"/>
    </location>
</feature>
<dbReference type="EMBL" id="KV417540">
    <property type="protein sequence ID" value="KZP22349.1"/>
    <property type="molecule type" value="Genomic_DNA"/>
</dbReference>
<accession>A0A166KXA0</accession>
<dbReference type="Proteomes" id="UP000076532">
    <property type="component" value="Unassembled WGS sequence"/>
</dbReference>
<proteinExistence type="predicted"/>
<evidence type="ECO:0000256" key="1">
    <source>
        <dbReference type="SAM" id="SignalP"/>
    </source>
</evidence>
<dbReference type="Gene3D" id="3.40.50.880">
    <property type="match status" value="1"/>
</dbReference>
<dbReference type="OrthoDB" id="543156at2759"/>
<dbReference type="AlphaFoldDB" id="A0A166KXA0"/>
<dbReference type="CDD" id="cd03139">
    <property type="entry name" value="GATase1_PfpI_2"/>
    <property type="match status" value="1"/>
</dbReference>
<name>A0A166KXA0_9AGAM</name>